<name>A0M209_CHRFK</name>
<dbReference type="EMBL" id="CU207366">
    <property type="protein sequence ID" value="CAL66654.1"/>
    <property type="molecule type" value="Genomic_DNA"/>
</dbReference>
<evidence type="ECO:0000313" key="1">
    <source>
        <dbReference type="EMBL" id="CAL66654.1"/>
    </source>
</evidence>
<dbReference type="KEGG" id="gfo:GFO_1683"/>
<sequence length="33" mass="4003">MAYKWKQLAFRFLFERKISEELSGIGLENLVER</sequence>
<reference evidence="1 2" key="1">
    <citation type="journal article" date="2006" name="Environ. Microbiol.">
        <title>Whole genome analysis of the marine Bacteroidetes'Gramella forsetii' reveals adaptations to degradation of polymeric organic matter.</title>
        <authorList>
            <person name="Bauer M."/>
            <person name="Kube M."/>
            <person name="Teeling H."/>
            <person name="Richter M."/>
            <person name="Lombardot T."/>
            <person name="Allers E."/>
            <person name="Wuerdemann C.A."/>
            <person name="Quast C."/>
            <person name="Kuhl H."/>
            <person name="Knaust F."/>
            <person name="Woebken D."/>
            <person name="Bischof K."/>
            <person name="Mussmann M."/>
            <person name="Choudhuri J.V."/>
            <person name="Meyer F."/>
            <person name="Reinhardt R."/>
            <person name="Amann R.I."/>
            <person name="Gloeckner F.O."/>
        </authorList>
    </citation>
    <scope>NUCLEOTIDE SEQUENCE [LARGE SCALE GENOMIC DNA]</scope>
    <source>
        <strain evidence="1 2">KT0803</strain>
    </source>
</reference>
<dbReference type="AlphaFoldDB" id="A0M209"/>
<proteinExistence type="predicted"/>
<accession>A0M209</accession>
<evidence type="ECO:0000313" key="2">
    <source>
        <dbReference type="Proteomes" id="UP000000755"/>
    </source>
</evidence>
<protein>
    <submittedName>
        <fullName evidence="1">Uncharacterized protein</fullName>
    </submittedName>
</protein>
<gene>
    <name evidence="1" type="ordered locus">GFO_1683</name>
</gene>
<dbReference type="HOGENOM" id="CLU_3382096_0_0_10"/>
<dbReference type="Proteomes" id="UP000000755">
    <property type="component" value="Chromosome"/>
</dbReference>
<organism evidence="1 2">
    <name type="scientific">Christiangramia forsetii (strain DSM 17595 / CGMCC 1.15422 / KT0803)</name>
    <name type="common">Gramella forsetii</name>
    <dbReference type="NCBI Taxonomy" id="411154"/>
    <lineage>
        <taxon>Bacteria</taxon>
        <taxon>Pseudomonadati</taxon>
        <taxon>Bacteroidota</taxon>
        <taxon>Flavobacteriia</taxon>
        <taxon>Flavobacteriales</taxon>
        <taxon>Flavobacteriaceae</taxon>
        <taxon>Christiangramia</taxon>
    </lineage>
</organism>